<keyword evidence="1" id="KW-1015">Disulfide bond</keyword>
<dbReference type="InterPro" id="IPR000538">
    <property type="entry name" value="Link_dom"/>
</dbReference>
<name>A0A6C0KKB3_9ZZZZ</name>
<evidence type="ECO:0000256" key="2">
    <source>
        <dbReference type="SAM" id="MobiDB-lite"/>
    </source>
</evidence>
<dbReference type="GO" id="GO:0005540">
    <property type="term" value="F:hyaluronic acid binding"/>
    <property type="evidence" value="ECO:0007669"/>
    <property type="project" value="InterPro"/>
</dbReference>
<evidence type="ECO:0000256" key="3">
    <source>
        <dbReference type="SAM" id="Phobius"/>
    </source>
</evidence>
<dbReference type="AlphaFoldDB" id="A0A6C0KKB3"/>
<feature type="transmembrane region" description="Helical" evidence="3">
    <location>
        <begin position="28"/>
        <end position="49"/>
    </location>
</feature>
<sequence>MEVSVEENSYIPNTQNNILTNALKDTKISFVVLLIVIILIYIGIFFMIGNNKSENTPITNLFIVILEVILWIALIVIIYINITKYDNNNNEFQTKIENLFNTKLATLSVSSPPTDETNPETTTKCEKDGSPMDEVFHVPNNIHTFEEAKEVCKQYDSRLASYDEIEQSYLEGGNWCSYGWSQDQLALFPTQKEIYNNLKTIPGHEHDCGRPGINGGYIKNPNVKFGVNCYGIKPKQSAKDEQYMVALNNTPVFNDSDKIEQKNKEQNNTNIVAPFNRSKWSQLEQLQNN</sequence>
<dbReference type="Pfam" id="PF00193">
    <property type="entry name" value="Xlink"/>
    <property type="match status" value="1"/>
</dbReference>
<evidence type="ECO:0000313" key="5">
    <source>
        <dbReference type="EMBL" id="QHU17733.1"/>
    </source>
</evidence>
<evidence type="ECO:0000256" key="1">
    <source>
        <dbReference type="ARBA" id="ARBA00023157"/>
    </source>
</evidence>
<dbReference type="SMART" id="SM00445">
    <property type="entry name" value="LINK"/>
    <property type="match status" value="1"/>
</dbReference>
<dbReference type="SUPFAM" id="SSF56436">
    <property type="entry name" value="C-type lectin-like"/>
    <property type="match status" value="1"/>
</dbReference>
<reference evidence="5" key="1">
    <citation type="journal article" date="2020" name="Nature">
        <title>Giant virus diversity and host interactions through global metagenomics.</title>
        <authorList>
            <person name="Schulz F."/>
            <person name="Roux S."/>
            <person name="Paez-Espino D."/>
            <person name="Jungbluth S."/>
            <person name="Walsh D.A."/>
            <person name="Denef V.J."/>
            <person name="McMahon K.D."/>
            <person name="Konstantinidis K.T."/>
            <person name="Eloe-Fadrosh E.A."/>
            <person name="Kyrpides N.C."/>
            <person name="Woyke T."/>
        </authorList>
    </citation>
    <scope>NUCLEOTIDE SEQUENCE</scope>
    <source>
        <strain evidence="5">GVMAG-S-3300012919-55</strain>
    </source>
</reference>
<dbReference type="InterPro" id="IPR016186">
    <property type="entry name" value="C-type_lectin-like/link_sf"/>
</dbReference>
<keyword evidence="3" id="KW-0472">Membrane</keyword>
<accession>A0A6C0KKB3</accession>
<feature type="transmembrane region" description="Helical" evidence="3">
    <location>
        <begin position="61"/>
        <end position="82"/>
    </location>
</feature>
<dbReference type="EMBL" id="MN740917">
    <property type="protein sequence ID" value="QHU17733.1"/>
    <property type="molecule type" value="Genomic_DNA"/>
</dbReference>
<dbReference type="Gene3D" id="3.10.100.10">
    <property type="entry name" value="Mannose-Binding Protein A, subunit A"/>
    <property type="match status" value="1"/>
</dbReference>
<feature type="domain" description="Link" evidence="4">
    <location>
        <begin position="131"/>
        <end position="231"/>
    </location>
</feature>
<keyword evidence="3" id="KW-0812">Transmembrane</keyword>
<keyword evidence="3" id="KW-1133">Transmembrane helix</keyword>
<feature type="region of interest" description="Disordered" evidence="2">
    <location>
        <begin position="108"/>
        <end position="130"/>
    </location>
</feature>
<feature type="compositionally biased region" description="Low complexity" evidence="2">
    <location>
        <begin position="112"/>
        <end position="122"/>
    </location>
</feature>
<dbReference type="InterPro" id="IPR016187">
    <property type="entry name" value="CTDL_fold"/>
</dbReference>
<organism evidence="5">
    <name type="scientific">viral metagenome</name>
    <dbReference type="NCBI Taxonomy" id="1070528"/>
    <lineage>
        <taxon>unclassified sequences</taxon>
        <taxon>metagenomes</taxon>
        <taxon>organismal metagenomes</taxon>
    </lineage>
</organism>
<dbReference type="PROSITE" id="PS50963">
    <property type="entry name" value="LINK_2"/>
    <property type="match status" value="1"/>
</dbReference>
<evidence type="ECO:0000259" key="4">
    <source>
        <dbReference type="PROSITE" id="PS50963"/>
    </source>
</evidence>
<dbReference type="GO" id="GO:0007155">
    <property type="term" value="P:cell adhesion"/>
    <property type="evidence" value="ECO:0007669"/>
    <property type="project" value="InterPro"/>
</dbReference>
<protein>
    <recommendedName>
        <fullName evidence="4">Link domain-containing protein</fullName>
    </recommendedName>
</protein>
<proteinExistence type="predicted"/>